<dbReference type="Pfam" id="PF04122">
    <property type="entry name" value="CW_binding_2"/>
    <property type="match status" value="3"/>
</dbReference>
<keyword evidence="4" id="KW-1185">Reference proteome</keyword>
<dbReference type="eggNOG" id="COG2247">
    <property type="taxonomic scope" value="Bacteria"/>
</dbReference>
<sequence>MSDPMTWKPRTGEIRRKALTISAVAALGASGALMASTGQARAANPNGDLSFKVVRLAGGDRFATAARTSQQFFGPGVPVAYVAIGTNFPDALAAGPAAAKRGGPVLFVNRDSVPASTRTELDRLNPGTIVVTGGPDVVSAAVLASLATLSSGGATRAFGTDRYDTAVKVSQNAFPAGADVAYVATGTTFPDALSGGAAAGVEGAPMLLTRPTSLPPTVADELNRLNPSRIMLMGGTGAVSADVAAALGAIAPVERISGASRFDTAIAMSKRIFGANRPTAFIATGFNFPDALAAVSPAGRTRGPILLGGGSLTAATSTELGRVSPTTAYLLGGPSVVGVSAAQEAQRLMGVCWSGRKPAAGGQQVISSVPTATKQVSFTLDMGGRLEGARDIVAYLAANQICTTFFPTGAMTQTTEGRAILADIGQRPELFELGNHTMRHCDLVLGGGGSPSAAPCQVSMTGAFIRNELTQTEAILRSASGGMDPRPYWRPPYGSHNTFVRDNAAAVGYTKTLMWNRDTIDWSTSTTTAQIVSRTTSPLPPNGTIVLAHLGGFHTLDALPQIVSTLRSNGYILTTITDMRD</sequence>
<dbReference type="InterPro" id="IPR002509">
    <property type="entry name" value="NODB_dom"/>
</dbReference>
<accession>A0A0A0JF92</accession>
<dbReference type="RefSeq" id="WP_052109408.1">
    <property type="nucleotide sequence ID" value="NZ_AVPJ01000002.1"/>
</dbReference>
<dbReference type="SUPFAM" id="SSF88713">
    <property type="entry name" value="Glycoside hydrolase/deacetylase"/>
    <property type="match status" value="1"/>
</dbReference>
<dbReference type="InterPro" id="IPR011330">
    <property type="entry name" value="Glyco_hydro/deAcase_b/a-brl"/>
</dbReference>
<dbReference type="InterPro" id="IPR006311">
    <property type="entry name" value="TAT_signal"/>
</dbReference>
<reference evidence="3 4" key="1">
    <citation type="submission" date="2013-08" db="EMBL/GenBank/DDBJ databases">
        <title>The genome sequence of Knoellia sinensis.</title>
        <authorList>
            <person name="Zhu W."/>
            <person name="Wang G."/>
        </authorList>
    </citation>
    <scope>NUCLEOTIDE SEQUENCE [LARGE SCALE GENOMIC DNA]</scope>
    <source>
        <strain evidence="3 4">KCTC 19936</strain>
    </source>
</reference>
<evidence type="ECO:0000256" key="1">
    <source>
        <dbReference type="SAM" id="SignalP"/>
    </source>
</evidence>
<dbReference type="Gene3D" id="3.20.20.370">
    <property type="entry name" value="Glycoside hydrolase/deacetylase"/>
    <property type="match status" value="1"/>
</dbReference>
<dbReference type="Gene3D" id="3.40.50.12090">
    <property type="match status" value="1"/>
</dbReference>
<comment type="caution">
    <text evidence="3">The sequence shown here is derived from an EMBL/GenBank/DDBJ whole genome shotgun (WGS) entry which is preliminary data.</text>
</comment>
<gene>
    <name evidence="3" type="ORF">N802_13040</name>
</gene>
<dbReference type="AlphaFoldDB" id="A0A0A0JF92"/>
<feature type="domain" description="NodB homology" evidence="2">
    <location>
        <begin position="374"/>
        <end position="574"/>
    </location>
</feature>
<dbReference type="GO" id="GO:0016810">
    <property type="term" value="F:hydrolase activity, acting on carbon-nitrogen (but not peptide) bonds"/>
    <property type="evidence" value="ECO:0007669"/>
    <property type="project" value="InterPro"/>
</dbReference>
<dbReference type="PANTHER" id="PTHR30032">
    <property type="entry name" value="N-ACETYLMURAMOYL-L-ALANINE AMIDASE-RELATED"/>
    <property type="match status" value="1"/>
</dbReference>
<dbReference type="Proteomes" id="UP000030002">
    <property type="component" value="Unassembled WGS sequence"/>
</dbReference>
<dbReference type="InterPro" id="IPR051922">
    <property type="entry name" value="Bact_Sporulation_Assoc"/>
</dbReference>
<organism evidence="3 4">
    <name type="scientific">Knoellia sinensis KCTC 19936</name>
    <dbReference type="NCBI Taxonomy" id="1385520"/>
    <lineage>
        <taxon>Bacteria</taxon>
        <taxon>Bacillati</taxon>
        <taxon>Actinomycetota</taxon>
        <taxon>Actinomycetes</taxon>
        <taxon>Micrococcales</taxon>
        <taxon>Intrasporangiaceae</taxon>
        <taxon>Knoellia</taxon>
    </lineage>
</organism>
<feature type="chain" id="PRO_5001971225" evidence="1">
    <location>
        <begin position="43"/>
        <end position="581"/>
    </location>
</feature>
<evidence type="ECO:0000313" key="4">
    <source>
        <dbReference type="Proteomes" id="UP000030002"/>
    </source>
</evidence>
<dbReference type="GO" id="GO:0005975">
    <property type="term" value="P:carbohydrate metabolic process"/>
    <property type="evidence" value="ECO:0007669"/>
    <property type="project" value="InterPro"/>
</dbReference>
<keyword evidence="1" id="KW-0732">Signal</keyword>
<dbReference type="STRING" id="1385520.N802_13040"/>
<dbReference type="CDD" id="cd10917">
    <property type="entry name" value="CE4_NodB_like_6s_7s"/>
    <property type="match status" value="1"/>
</dbReference>
<name>A0A0A0JF92_9MICO</name>
<dbReference type="PANTHER" id="PTHR30032:SF8">
    <property type="entry name" value="GERMINATION-SPECIFIC N-ACETYLMURAMOYL-L-ALANINE AMIDASE"/>
    <property type="match status" value="1"/>
</dbReference>
<dbReference type="eggNOG" id="COG0726">
    <property type="taxonomic scope" value="Bacteria"/>
</dbReference>
<proteinExistence type="predicted"/>
<evidence type="ECO:0000259" key="2">
    <source>
        <dbReference type="PROSITE" id="PS51677"/>
    </source>
</evidence>
<protein>
    <submittedName>
        <fullName evidence="3">N-acetylmuramoyl-L-alanine amidase</fullName>
    </submittedName>
</protein>
<dbReference type="InterPro" id="IPR007253">
    <property type="entry name" value="Cell_wall-bd_2"/>
</dbReference>
<dbReference type="PROSITE" id="PS51318">
    <property type="entry name" value="TAT"/>
    <property type="match status" value="1"/>
</dbReference>
<evidence type="ECO:0000313" key="3">
    <source>
        <dbReference type="EMBL" id="KGN34281.1"/>
    </source>
</evidence>
<dbReference type="Pfam" id="PF01522">
    <property type="entry name" value="Polysacc_deac_1"/>
    <property type="match status" value="1"/>
</dbReference>
<dbReference type="EMBL" id="AVPJ01000002">
    <property type="protein sequence ID" value="KGN34281.1"/>
    <property type="molecule type" value="Genomic_DNA"/>
</dbReference>
<dbReference type="OrthoDB" id="5188291at2"/>
<dbReference type="PROSITE" id="PS51677">
    <property type="entry name" value="NODB"/>
    <property type="match status" value="1"/>
</dbReference>
<feature type="signal peptide" evidence="1">
    <location>
        <begin position="1"/>
        <end position="42"/>
    </location>
</feature>